<feature type="transmembrane region" description="Helical" evidence="1">
    <location>
        <begin position="189"/>
        <end position="222"/>
    </location>
</feature>
<evidence type="ECO:0008006" key="4">
    <source>
        <dbReference type="Google" id="ProtNLM"/>
    </source>
</evidence>
<organism evidence="2 3">
    <name type="scientific">Slackia equolifaciens</name>
    <dbReference type="NCBI Taxonomy" id="498718"/>
    <lineage>
        <taxon>Bacteria</taxon>
        <taxon>Bacillati</taxon>
        <taxon>Actinomycetota</taxon>
        <taxon>Coriobacteriia</taxon>
        <taxon>Eggerthellales</taxon>
        <taxon>Eggerthellaceae</taxon>
        <taxon>Slackia</taxon>
    </lineage>
</organism>
<keyword evidence="1" id="KW-0812">Transmembrane</keyword>
<feature type="transmembrane region" description="Helical" evidence="1">
    <location>
        <begin position="76"/>
        <end position="100"/>
    </location>
</feature>
<proteinExistence type="predicted"/>
<gene>
    <name evidence="2" type="ORF">DMP06_09240</name>
</gene>
<dbReference type="Proteomes" id="UP000269591">
    <property type="component" value="Unassembled WGS sequence"/>
</dbReference>
<feature type="transmembrane region" description="Helical" evidence="1">
    <location>
        <begin position="234"/>
        <end position="258"/>
    </location>
</feature>
<feature type="transmembrane region" description="Helical" evidence="1">
    <location>
        <begin position="23"/>
        <end position="45"/>
    </location>
</feature>
<evidence type="ECO:0000313" key="3">
    <source>
        <dbReference type="Proteomes" id="UP000269591"/>
    </source>
</evidence>
<accession>A0A3N0AU54</accession>
<keyword evidence="1" id="KW-1133">Transmembrane helix</keyword>
<reference evidence="3" key="1">
    <citation type="submission" date="2018-05" db="EMBL/GenBank/DDBJ databases">
        <title>Genome Sequencing of selected type strains of the family Eggerthellaceae.</title>
        <authorList>
            <person name="Danylec N."/>
            <person name="Stoll D.A."/>
            <person name="Doetsch A."/>
            <person name="Huch M."/>
        </authorList>
    </citation>
    <scope>NUCLEOTIDE SEQUENCE [LARGE SCALE GENOMIC DNA]</scope>
    <source>
        <strain evidence="3">DSM 24851</strain>
    </source>
</reference>
<protein>
    <recommendedName>
        <fullName evidence="4">DUF4013 domain-containing protein</fullName>
    </recommendedName>
</protein>
<evidence type="ECO:0000256" key="1">
    <source>
        <dbReference type="SAM" id="Phobius"/>
    </source>
</evidence>
<comment type="caution">
    <text evidence="2">The sequence shown here is derived from an EMBL/GenBank/DDBJ whole genome shotgun (WGS) entry which is preliminary data.</text>
</comment>
<evidence type="ECO:0000313" key="2">
    <source>
        <dbReference type="EMBL" id="RNL38432.1"/>
    </source>
</evidence>
<feature type="transmembrane region" description="Helical" evidence="1">
    <location>
        <begin position="120"/>
        <end position="153"/>
    </location>
</feature>
<name>A0A3N0AU54_9ACTN</name>
<dbReference type="Pfam" id="PF13197">
    <property type="entry name" value="DUF4013"/>
    <property type="match status" value="1"/>
</dbReference>
<keyword evidence="1" id="KW-0472">Membrane</keyword>
<sequence length="305" mass="32911">MERGYLARTWRCIKATKNWFGKLLLLGLIAMIPIFGIIVVSGYLYGWARDAAWRMDNPLPSRVLGNEDGMLYKRGLFAVIISVGLTLVVSVASIAFFWAFGLASVGVSSVFAQILPDQAVSVLASLAIPSLVGTFGLLLACMALIFGVQFFIWVGTMRMSIYGTLSSGFQFSRSWAMIRKNLSGLFKIFLGQLIASAVVGFIVAIVWCVVLFVGVFVSMLVMGAIDYSGSYGSAFGGVTAIGSIAAVFLALCVVYLTFFSSVLIQMFVCRSLGYWVADFDVAQWGSQDDPLPCEKMSGGAVDAGR</sequence>
<dbReference type="InterPro" id="IPR025098">
    <property type="entry name" value="DUF4013"/>
</dbReference>
<dbReference type="AlphaFoldDB" id="A0A3N0AU54"/>
<keyword evidence="3" id="KW-1185">Reference proteome</keyword>
<dbReference type="OrthoDB" id="3181212at2"/>
<dbReference type="RefSeq" id="WP_123209449.1">
    <property type="nucleotide sequence ID" value="NZ_JBHTHO010000021.1"/>
</dbReference>
<dbReference type="EMBL" id="QIBX01000018">
    <property type="protein sequence ID" value="RNL38432.1"/>
    <property type="molecule type" value="Genomic_DNA"/>
</dbReference>